<feature type="compositionally biased region" description="Low complexity" evidence="3">
    <location>
        <begin position="717"/>
        <end position="728"/>
    </location>
</feature>
<dbReference type="PANTHER" id="PTHR46910:SF38">
    <property type="entry name" value="ZN(2)-C6 FUNGAL-TYPE DOMAIN-CONTAINING PROTEIN"/>
    <property type="match status" value="1"/>
</dbReference>
<reference evidence="6" key="1">
    <citation type="journal article" date="2012" name="Science">
        <title>The Paleozoic origin of enzymatic lignin decomposition reconstructed from 31 fungal genomes.</title>
        <authorList>
            <person name="Floudas D."/>
            <person name="Binder M."/>
            <person name="Riley R."/>
            <person name="Barry K."/>
            <person name="Blanchette R.A."/>
            <person name="Henrissat B."/>
            <person name="Martinez A.T."/>
            <person name="Otillar R."/>
            <person name="Spatafora J.W."/>
            <person name="Yadav J.S."/>
            <person name="Aerts A."/>
            <person name="Benoit I."/>
            <person name="Boyd A."/>
            <person name="Carlson A."/>
            <person name="Copeland A."/>
            <person name="Coutinho P.M."/>
            <person name="de Vries R.P."/>
            <person name="Ferreira P."/>
            <person name="Findley K."/>
            <person name="Foster B."/>
            <person name="Gaskell J."/>
            <person name="Glotzer D."/>
            <person name="Gorecki P."/>
            <person name="Heitman J."/>
            <person name="Hesse C."/>
            <person name="Hori C."/>
            <person name="Igarashi K."/>
            <person name="Jurgens J.A."/>
            <person name="Kallen N."/>
            <person name="Kersten P."/>
            <person name="Kohler A."/>
            <person name="Kuees U."/>
            <person name="Kumar T.K.A."/>
            <person name="Kuo A."/>
            <person name="LaButti K."/>
            <person name="Larrondo L.F."/>
            <person name="Lindquist E."/>
            <person name="Ling A."/>
            <person name="Lombard V."/>
            <person name="Lucas S."/>
            <person name="Lundell T."/>
            <person name="Martin R."/>
            <person name="McLaughlin D.J."/>
            <person name="Morgenstern I."/>
            <person name="Morin E."/>
            <person name="Murat C."/>
            <person name="Nagy L.G."/>
            <person name="Nolan M."/>
            <person name="Ohm R.A."/>
            <person name="Patyshakuliyeva A."/>
            <person name="Rokas A."/>
            <person name="Ruiz-Duenas F.J."/>
            <person name="Sabat G."/>
            <person name="Salamov A."/>
            <person name="Samejima M."/>
            <person name="Schmutz J."/>
            <person name="Slot J.C."/>
            <person name="St John F."/>
            <person name="Stenlid J."/>
            <person name="Sun H."/>
            <person name="Sun S."/>
            <person name="Syed K."/>
            <person name="Tsang A."/>
            <person name="Wiebenga A."/>
            <person name="Young D."/>
            <person name="Pisabarro A."/>
            <person name="Eastwood D.C."/>
            <person name="Martin F."/>
            <person name="Cullen D."/>
            <person name="Grigoriev I.V."/>
            <person name="Hibbett D.S."/>
        </authorList>
    </citation>
    <scope>NUCLEOTIDE SEQUENCE [LARGE SCALE GENOMIC DNA]</scope>
    <source>
        <strain evidence="6">RWD-64-598 SS2</strain>
    </source>
</reference>
<dbReference type="GO" id="GO:0000981">
    <property type="term" value="F:DNA-binding transcription factor activity, RNA polymerase II-specific"/>
    <property type="evidence" value="ECO:0007669"/>
    <property type="project" value="InterPro"/>
</dbReference>
<dbReference type="InterPro" id="IPR007219">
    <property type="entry name" value="XnlR_reg_dom"/>
</dbReference>
<sequence length="950" mass="104553">MMSSGEDDNVNPPHTSLKKRRVQRACDVCRRRKIRCDGNRTPGSRCTTCSTNDLECTYLEAERTRRVSKDYVESLESRLDQMERLLSKLCPDGNVSERLLQEASSGDTRTPSDVARSIASVPTAQTLYGAATFASEAETATPEDPVSSDEDVDVLDLKLTESVRSMAINPIRHRFFGKSSGLKLIQQALDIKNEHTGDQAENMFDIFYRKRSPFTGISPVSTSIPFPLGLVAMPSFDRAAFIDVFYNKWQAPSEIKMPSYTFPEHDLCCKLIDLYFIHTNTIAPLLHRPTFERKYADGLHLRDSTFGAVLLMVCAVASTECDDPRVLLTGMGTEYSAGWKYFQQVQTMSQVFLTAPCLEDMQMCCLSATFLQGTWAPQACWTIVGIGIRLAQDVGAHRRKVYNRKPTVEDELWKRAFWIMVILDRGLSTGLGRPCAMQDTDFDLDLPIVCDDEYWEHPDPEQAFKQPPGNPSYVAYFVSAIKLSQVLAFALRTIYSINKSKVRFGFVGHKWEQHIVAELDSALNKWIDTVPDHLRWSPNIQKPIFLLQSCTLYTSYYHTQILIHRPFIPSPRKPSPLSYPSLAICTNAARLCSHVIDEYVQRMGTDMTPLPVGLQTAAIMAGIILLVSIWGNKKSGLAVNLEKDMADVHKCMDAIKLGESRYPFVGRFWDLLYELASVGDLPLPQSKPARAGKREREDGGSSAASVPHAGQPETGPRIIAGSSRAAASFNQASPTSYPHMRAQPQQSPQLPMPGRTGFGMATSFSVPWQPPQALNWGDLDPYGTWLGVGGGGLDPSTLMMDHDGLSPGDAGDSSSTHAEVSGVGASTSANAAPHVPYGMDDFLFHLMQSQQQEQTGAVAEAFSTTEFEHMGTGRMMPLNPDSSGNGSSQSQGGAEGLHQTASGIEGMDAGTSAIWSDAPGGFEVNDWVLYPGNVSYDGGTQPPWQHNHGP</sequence>
<dbReference type="Proteomes" id="UP000053558">
    <property type="component" value="Unassembled WGS sequence"/>
</dbReference>
<dbReference type="InterPro" id="IPR050987">
    <property type="entry name" value="AtrR-like"/>
</dbReference>
<feature type="region of interest" description="Disordered" evidence="3">
    <location>
        <begin position="684"/>
        <end position="758"/>
    </location>
</feature>
<dbReference type="OrthoDB" id="4456959at2759"/>
<dbReference type="AlphaFoldDB" id="A0A5M3N008"/>
<dbReference type="SUPFAM" id="SSF57701">
    <property type="entry name" value="Zn2/Cys6 DNA-binding domain"/>
    <property type="match status" value="1"/>
</dbReference>
<evidence type="ECO:0000259" key="4">
    <source>
        <dbReference type="PROSITE" id="PS50048"/>
    </source>
</evidence>
<accession>A0A5M3N008</accession>
<dbReference type="Pfam" id="PF04082">
    <property type="entry name" value="Fungal_trans"/>
    <property type="match status" value="1"/>
</dbReference>
<dbReference type="RefSeq" id="XP_007766247.1">
    <property type="nucleotide sequence ID" value="XM_007768057.1"/>
</dbReference>
<dbReference type="InterPro" id="IPR001138">
    <property type="entry name" value="Zn2Cys6_DnaBD"/>
</dbReference>
<evidence type="ECO:0000313" key="5">
    <source>
        <dbReference type="EMBL" id="EIW84587.1"/>
    </source>
</evidence>
<dbReference type="GO" id="GO:0006351">
    <property type="term" value="P:DNA-templated transcription"/>
    <property type="evidence" value="ECO:0007669"/>
    <property type="project" value="InterPro"/>
</dbReference>
<dbReference type="SMART" id="SM00906">
    <property type="entry name" value="Fungal_trans"/>
    <property type="match status" value="1"/>
</dbReference>
<keyword evidence="6" id="KW-1185">Reference proteome</keyword>
<name>A0A5M3N008_CONPW</name>
<dbReference type="PROSITE" id="PS50048">
    <property type="entry name" value="ZN2_CY6_FUNGAL_2"/>
    <property type="match status" value="1"/>
</dbReference>
<dbReference type="PROSITE" id="PS00463">
    <property type="entry name" value="ZN2_CY6_FUNGAL_1"/>
    <property type="match status" value="1"/>
</dbReference>
<feature type="compositionally biased region" description="Polar residues" evidence="3">
    <location>
        <begin position="812"/>
        <end position="830"/>
    </location>
</feature>
<evidence type="ECO:0000256" key="2">
    <source>
        <dbReference type="ARBA" id="ARBA00023242"/>
    </source>
</evidence>
<proteinExistence type="predicted"/>
<feature type="compositionally biased region" description="Low complexity" evidence="3">
    <location>
        <begin position="882"/>
        <end position="892"/>
    </location>
</feature>
<dbReference type="Pfam" id="PF00172">
    <property type="entry name" value="Zn_clus"/>
    <property type="match status" value="1"/>
</dbReference>
<feature type="domain" description="Zn(2)-C6 fungal-type" evidence="4">
    <location>
        <begin position="25"/>
        <end position="58"/>
    </location>
</feature>
<dbReference type="GeneID" id="19204959"/>
<dbReference type="OMA" id="QRETHNI"/>
<keyword evidence="2" id="KW-0539">Nucleus</keyword>
<dbReference type="EMBL" id="JH711575">
    <property type="protein sequence ID" value="EIW84587.1"/>
    <property type="molecule type" value="Genomic_DNA"/>
</dbReference>
<dbReference type="CDD" id="cd12148">
    <property type="entry name" value="fungal_TF_MHR"/>
    <property type="match status" value="1"/>
</dbReference>
<dbReference type="CDD" id="cd00067">
    <property type="entry name" value="GAL4"/>
    <property type="match status" value="1"/>
</dbReference>
<dbReference type="InterPro" id="IPR036864">
    <property type="entry name" value="Zn2-C6_fun-type_DNA-bd_sf"/>
</dbReference>
<evidence type="ECO:0000256" key="3">
    <source>
        <dbReference type="SAM" id="MobiDB-lite"/>
    </source>
</evidence>
<dbReference type="GO" id="GO:0003677">
    <property type="term" value="F:DNA binding"/>
    <property type="evidence" value="ECO:0007669"/>
    <property type="project" value="InterPro"/>
</dbReference>
<evidence type="ECO:0000256" key="1">
    <source>
        <dbReference type="ARBA" id="ARBA00022723"/>
    </source>
</evidence>
<dbReference type="GO" id="GO:0008270">
    <property type="term" value="F:zinc ion binding"/>
    <property type="evidence" value="ECO:0007669"/>
    <property type="project" value="InterPro"/>
</dbReference>
<organism evidence="5 6">
    <name type="scientific">Coniophora puteana (strain RWD-64-598)</name>
    <name type="common">Brown rot fungus</name>
    <dbReference type="NCBI Taxonomy" id="741705"/>
    <lineage>
        <taxon>Eukaryota</taxon>
        <taxon>Fungi</taxon>
        <taxon>Dikarya</taxon>
        <taxon>Basidiomycota</taxon>
        <taxon>Agaricomycotina</taxon>
        <taxon>Agaricomycetes</taxon>
        <taxon>Agaricomycetidae</taxon>
        <taxon>Boletales</taxon>
        <taxon>Coniophorineae</taxon>
        <taxon>Coniophoraceae</taxon>
        <taxon>Coniophora</taxon>
    </lineage>
</organism>
<keyword evidence="1" id="KW-0479">Metal-binding</keyword>
<dbReference type="Gene3D" id="4.10.240.10">
    <property type="entry name" value="Zn(2)-C6 fungal-type DNA-binding domain"/>
    <property type="match status" value="1"/>
</dbReference>
<feature type="region of interest" description="Disordered" evidence="3">
    <location>
        <begin position="871"/>
        <end position="897"/>
    </location>
</feature>
<gene>
    <name evidence="5" type="ORF">CONPUDRAFT_163668</name>
</gene>
<evidence type="ECO:0000313" key="6">
    <source>
        <dbReference type="Proteomes" id="UP000053558"/>
    </source>
</evidence>
<comment type="caution">
    <text evidence="5">The sequence shown here is derived from an EMBL/GenBank/DDBJ whole genome shotgun (WGS) entry which is preliminary data.</text>
</comment>
<feature type="region of interest" description="Disordered" evidence="3">
    <location>
        <begin position="805"/>
        <end position="830"/>
    </location>
</feature>
<dbReference type="PANTHER" id="PTHR46910">
    <property type="entry name" value="TRANSCRIPTION FACTOR PDR1"/>
    <property type="match status" value="1"/>
</dbReference>
<protein>
    <recommendedName>
        <fullName evidence="4">Zn(2)-C6 fungal-type domain-containing protein</fullName>
    </recommendedName>
</protein>
<dbReference type="KEGG" id="cput:CONPUDRAFT_163668"/>
<dbReference type="SMART" id="SM00066">
    <property type="entry name" value="GAL4"/>
    <property type="match status" value="1"/>
</dbReference>